<feature type="non-terminal residue" evidence="2">
    <location>
        <position position="1"/>
    </location>
</feature>
<feature type="non-terminal residue" evidence="2">
    <location>
        <position position="178"/>
    </location>
</feature>
<accession>A0A6J4M4V3</accession>
<name>A0A6J4M4V3_9ACTN</name>
<dbReference type="EMBL" id="CADCUF010000252">
    <property type="protein sequence ID" value="CAA9350016.1"/>
    <property type="molecule type" value="Genomic_DNA"/>
</dbReference>
<evidence type="ECO:0000256" key="1">
    <source>
        <dbReference type="SAM" id="MobiDB-lite"/>
    </source>
</evidence>
<protein>
    <submittedName>
        <fullName evidence="2">Uncharacterized protein</fullName>
    </submittedName>
</protein>
<organism evidence="2">
    <name type="scientific">uncultured Nocardioidaceae bacterium</name>
    <dbReference type="NCBI Taxonomy" id="253824"/>
    <lineage>
        <taxon>Bacteria</taxon>
        <taxon>Bacillati</taxon>
        <taxon>Actinomycetota</taxon>
        <taxon>Actinomycetes</taxon>
        <taxon>Propionibacteriales</taxon>
        <taxon>Nocardioidaceae</taxon>
        <taxon>environmental samples</taxon>
    </lineage>
</organism>
<evidence type="ECO:0000313" key="2">
    <source>
        <dbReference type="EMBL" id="CAA9350016.1"/>
    </source>
</evidence>
<gene>
    <name evidence="2" type="ORF">AVDCRST_MAG24-1745</name>
</gene>
<feature type="compositionally biased region" description="Basic residues" evidence="1">
    <location>
        <begin position="63"/>
        <end position="73"/>
    </location>
</feature>
<feature type="compositionally biased region" description="Basic and acidic residues" evidence="1">
    <location>
        <begin position="1"/>
        <end position="22"/>
    </location>
</feature>
<reference evidence="2" key="1">
    <citation type="submission" date="2020-02" db="EMBL/GenBank/DDBJ databases">
        <authorList>
            <person name="Meier V. D."/>
        </authorList>
    </citation>
    <scope>NUCLEOTIDE SEQUENCE</scope>
    <source>
        <strain evidence="2">AVDCRST_MAG24</strain>
    </source>
</reference>
<proteinExistence type="predicted"/>
<sequence length="178" mass="19430">GQARQERAPQGRDRRGSGRRVEPAVVRAGRQAGGDQRPHGRLLLPDEGPPRQRGPHVDEQRARRSARRRRGHPRAGPPRAAPRRMAGAGPPGRRPRVRPLLRGDRPRGCTSCPLRHGRAGAGVGMARLGRGSHRRYRSAPADGGRGCRRAHRRLAAVPSGRGSRRRRPGGATREPSLL</sequence>
<dbReference type="AlphaFoldDB" id="A0A6J4M4V3"/>
<feature type="region of interest" description="Disordered" evidence="1">
    <location>
        <begin position="1"/>
        <end position="178"/>
    </location>
</feature>